<feature type="region of interest" description="Disordered" evidence="1">
    <location>
        <begin position="42"/>
        <end position="62"/>
    </location>
</feature>
<evidence type="ECO:0000256" key="1">
    <source>
        <dbReference type="SAM" id="MobiDB-lite"/>
    </source>
</evidence>
<name>A0A921RK46_SORBI</name>
<reference evidence="2" key="2">
    <citation type="submission" date="2020-10" db="EMBL/GenBank/DDBJ databases">
        <authorList>
            <person name="Cooper E.A."/>
            <person name="Brenton Z.W."/>
            <person name="Flinn B.S."/>
            <person name="Jenkins J."/>
            <person name="Shu S."/>
            <person name="Flowers D."/>
            <person name="Luo F."/>
            <person name="Wang Y."/>
            <person name="Xia P."/>
            <person name="Barry K."/>
            <person name="Daum C."/>
            <person name="Lipzen A."/>
            <person name="Yoshinaga Y."/>
            <person name="Schmutz J."/>
            <person name="Saski C."/>
            <person name="Vermerris W."/>
            <person name="Kresovich S."/>
        </authorList>
    </citation>
    <scope>NUCLEOTIDE SEQUENCE</scope>
</reference>
<comment type="caution">
    <text evidence="2">The sequence shown here is derived from an EMBL/GenBank/DDBJ whole genome shotgun (WGS) entry which is preliminary data.</text>
</comment>
<proteinExistence type="predicted"/>
<protein>
    <submittedName>
        <fullName evidence="2">Uncharacterized protein</fullName>
    </submittedName>
</protein>
<dbReference type="AlphaFoldDB" id="A0A921RK46"/>
<dbReference type="Proteomes" id="UP000807115">
    <property type="component" value="Chromosome 2"/>
</dbReference>
<dbReference type="EMBL" id="CM027681">
    <property type="protein sequence ID" value="KAG0541652.1"/>
    <property type="molecule type" value="Genomic_DNA"/>
</dbReference>
<reference evidence="2" key="1">
    <citation type="journal article" date="2019" name="BMC Genomics">
        <title>A new reference genome for Sorghum bicolor reveals high levels of sequence similarity between sweet and grain genotypes: implications for the genetics of sugar metabolism.</title>
        <authorList>
            <person name="Cooper E.A."/>
            <person name="Brenton Z.W."/>
            <person name="Flinn B.S."/>
            <person name="Jenkins J."/>
            <person name="Shu S."/>
            <person name="Flowers D."/>
            <person name="Luo F."/>
            <person name="Wang Y."/>
            <person name="Xia P."/>
            <person name="Barry K."/>
            <person name="Daum C."/>
            <person name="Lipzen A."/>
            <person name="Yoshinaga Y."/>
            <person name="Schmutz J."/>
            <person name="Saski C."/>
            <person name="Vermerris W."/>
            <person name="Kresovich S."/>
        </authorList>
    </citation>
    <scope>NUCLEOTIDE SEQUENCE</scope>
</reference>
<sequence length="140" mass="15218">MRVAEPLAVLLEHATSFTKDSKSVVFDIFNSRSEQTTRLPQLQASGQHVIPQPETRQSSAGLHSCRDVADEEVPSGSSPSAGCPTIQASRVGCYLPPTMEGRCHGGCCQRGASSPTKYTPFVSILSSLWFVYRSNFLKLN</sequence>
<accession>A0A921RK46</accession>
<organism evidence="2 3">
    <name type="scientific">Sorghum bicolor</name>
    <name type="common">Sorghum</name>
    <name type="synonym">Sorghum vulgare</name>
    <dbReference type="NCBI Taxonomy" id="4558"/>
    <lineage>
        <taxon>Eukaryota</taxon>
        <taxon>Viridiplantae</taxon>
        <taxon>Streptophyta</taxon>
        <taxon>Embryophyta</taxon>
        <taxon>Tracheophyta</taxon>
        <taxon>Spermatophyta</taxon>
        <taxon>Magnoliopsida</taxon>
        <taxon>Liliopsida</taxon>
        <taxon>Poales</taxon>
        <taxon>Poaceae</taxon>
        <taxon>PACMAD clade</taxon>
        <taxon>Panicoideae</taxon>
        <taxon>Andropogonodae</taxon>
        <taxon>Andropogoneae</taxon>
        <taxon>Sorghinae</taxon>
        <taxon>Sorghum</taxon>
    </lineage>
</organism>
<evidence type="ECO:0000313" key="2">
    <source>
        <dbReference type="EMBL" id="KAG0541652.1"/>
    </source>
</evidence>
<evidence type="ECO:0000313" key="3">
    <source>
        <dbReference type="Proteomes" id="UP000807115"/>
    </source>
</evidence>
<gene>
    <name evidence="2" type="ORF">BDA96_02G035400</name>
</gene>